<name>A0A4C1WYE9_EUMVA</name>
<feature type="region of interest" description="Disordered" evidence="1">
    <location>
        <begin position="44"/>
        <end position="82"/>
    </location>
</feature>
<organism evidence="3 4">
    <name type="scientific">Eumeta variegata</name>
    <name type="common">Bagworm moth</name>
    <name type="synonym">Eumeta japonica</name>
    <dbReference type="NCBI Taxonomy" id="151549"/>
    <lineage>
        <taxon>Eukaryota</taxon>
        <taxon>Metazoa</taxon>
        <taxon>Ecdysozoa</taxon>
        <taxon>Arthropoda</taxon>
        <taxon>Hexapoda</taxon>
        <taxon>Insecta</taxon>
        <taxon>Pterygota</taxon>
        <taxon>Neoptera</taxon>
        <taxon>Endopterygota</taxon>
        <taxon>Lepidoptera</taxon>
        <taxon>Glossata</taxon>
        <taxon>Ditrysia</taxon>
        <taxon>Tineoidea</taxon>
        <taxon>Psychidae</taxon>
        <taxon>Oiketicinae</taxon>
        <taxon>Eumeta</taxon>
    </lineage>
</organism>
<dbReference type="OrthoDB" id="5534248at2759"/>
<dbReference type="PANTHER" id="PTHR19446">
    <property type="entry name" value="REVERSE TRANSCRIPTASES"/>
    <property type="match status" value="1"/>
</dbReference>
<feature type="compositionally biased region" description="Basic and acidic residues" evidence="1">
    <location>
        <begin position="48"/>
        <end position="61"/>
    </location>
</feature>
<protein>
    <submittedName>
        <fullName evidence="3">Probable RNA-directed DNA polymerase from transposon BS</fullName>
    </submittedName>
</protein>
<evidence type="ECO:0000313" key="4">
    <source>
        <dbReference type="Proteomes" id="UP000299102"/>
    </source>
</evidence>
<feature type="region of interest" description="Disordered" evidence="1">
    <location>
        <begin position="194"/>
        <end position="230"/>
    </location>
</feature>
<dbReference type="Proteomes" id="UP000299102">
    <property type="component" value="Unassembled WGS sequence"/>
</dbReference>
<evidence type="ECO:0000256" key="1">
    <source>
        <dbReference type="SAM" id="MobiDB-lite"/>
    </source>
</evidence>
<accession>A0A4C1WYE9</accession>
<dbReference type="SUPFAM" id="SSF56219">
    <property type="entry name" value="DNase I-like"/>
    <property type="match status" value="1"/>
</dbReference>
<keyword evidence="3" id="KW-0548">Nucleotidyltransferase</keyword>
<dbReference type="PROSITE" id="PS50878">
    <property type="entry name" value="RT_POL"/>
    <property type="match status" value="1"/>
</dbReference>
<reference evidence="3 4" key="1">
    <citation type="journal article" date="2019" name="Commun. Biol.">
        <title>The bagworm genome reveals a unique fibroin gene that provides high tensile strength.</title>
        <authorList>
            <person name="Kono N."/>
            <person name="Nakamura H."/>
            <person name="Ohtoshi R."/>
            <person name="Tomita M."/>
            <person name="Numata K."/>
            <person name="Arakawa K."/>
        </authorList>
    </citation>
    <scope>NUCLEOTIDE SEQUENCE [LARGE SCALE GENOMIC DNA]</scope>
</reference>
<sequence length="568" mass="64515">MSCIRNCVLVGRPIKDREPRQSLRYGRESLFRAHVALMRQAPEIDPSPLDRRGRIPDEKIPGHGVTNKSSVSHLHPQKGRRRSANELMREKAKCMATPPQLKYDIKTDLTVLGYPVYAVYRIHRRDGTATGQVLGVLRKTDEAKLISQKTLKSVRPFQHTHGGPAQESRSSCQRYGHAKIKKYLRLPATGMSLHPRPAFTHRGESSPPRAEPEPSRDVSRRSPPEPAPTRPIIDILELKQCIKKYGIDIVLVQETFLKPIRIKSCALAGYVQLHTDRTNALPDGTTIYYKHSLHCCPINLPNLTNIEATGCKLAMTGHATDEIDTSIGALTNHIKKVVKKCSQEVPVAVDRRRLPADALDLLKAKNAALQHAYAYPSRRNRSSTRALQRRIRARMMETRLSKHLFGKDLIINEQFCPKHPCPQQALCLIEYITKGFKTKKRTVAVFFGVAKAFDRVWQTGLIYKLYLLEVPDRLIHIINHYLTDRHLIFKHENTHSSRRLITAGVPQGSTLSPLLYSAYINDILRPLAGVQLALFTDDTALYLRGQTERSIYLHLQRAIDKLARWFQT</sequence>
<dbReference type="EMBL" id="BGZK01000660">
    <property type="protein sequence ID" value="GBP55065.1"/>
    <property type="molecule type" value="Genomic_DNA"/>
</dbReference>
<evidence type="ECO:0000313" key="3">
    <source>
        <dbReference type="EMBL" id="GBP55065.1"/>
    </source>
</evidence>
<keyword evidence="4" id="KW-1185">Reference proteome</keyword>
<keyword evidence="3" id="KW-0695">RNA-directed DNA polymerase</keyword>
<dbReference type="InterPro" id="IPR000477">
    <property type="entry name" value="RT_dom"/>
</dbReference>
<feature type="compositionally biased region" description="Basic and acidic residues" evidence="1">
    <location>
        <begin position="210"/>
        <end position="223"/>
    </location>
</feature>
<keyword evidence="3" id="KW-0808">Transferase</keyword>
<proteinExistence type="predicted"/>
<dbReference type="Pfam" id="PF00078">
    <property type="entry name" value="RVT_1"/>
    <property type="match status" value="1"/>
</dbReference>
<evidence type="ECO:0000259" key="2">
    <source>
        <dbReference type="PROSITE" id="PS50878"/>
    </source>
</evidence>
<comment type="caution">
    <text evidence="3">The sequence shown here is derived from an EMBL/GenBank/DDBJ whole genome shotgun (WGS) entry which is preliminary data.</text>
</comment>
<gene>
    <name evidence="3" type="primary">RTase</name>
    <name evidence="3" type="ORF">EVAR_46361_1</name>
</gene>
<dbReference type="GO" id="GO:0003964">
    <property type="term" value="F:RNA-directed DNA polymerase activity"/>
    <property type="evidence" value="ECO:0007669"/>
    <property type="project" value="UniProtKB-KW"/>
</dbReference>
<feature type="domain" description="Reverse transcriptase" evidence="2">
    <location>
        <begin position="343"/>
        <end position="568"/>
    </location>
</feature>
<dbReference type="AlphaFoldDB" id="A0A4C1WYE9"/>
<dbReference type="InterPro" id="IPR036691">
    <property type="entry name" value="Endo/exonu/phosph_ase_sf"/>
</dbReference>